<dbReference type="InterPro" id="IPR018502">
    <property type="entry name" value="Annexin_repeat"/>
</dbReference>
<keyword evidence="5 6" id="KW-0111">Calcium/phospholipid-binding</keyword>
<protein>
    <recommendedName>
        <fullName evidence="6">Annexin</fullName>
    </recommendedName>
</protein>
<feature type="region of interest" description="Disordered" evidence="7">
    <location>
        <begin position="1"/>
        <end position="124"/>
    </location>
</feature>
<organism evidence="8 9">
    <name type="scientific">Niveomyces insectorum RCEF 264</name>
    <dbReference type="NCBI Taxonomy" id="1081102"/>
    <lineage>
        <taxon>Eukaryota</taxon>
        <taxon>Fungi</taxon>
        <taxon>Dikarya</taxon>
        <taxon>Ascomycota</taxon>
        <taxon>Pezizomycotina</taxon>
        <taxon>Sordariomycetes</taxon>
        <taxon>Hypocreomycetidae</taxon>
        <taxon>Hypocreales</taxon>
        <taxon>Cordycipitaceae</taxon>
        <taxon>Niveomyces</taxon>
    </lineage>
</organism>
<dbReference type="PRINTS" id="PR01813">
    <property type="entry name" value="ANNEXINFUNGI"/>
</dbReference>
<dbReference type="Proteomes" id="UP000076874">
    <property type="component" value="Unassembled WGS sequence"/>
</dbReference>
<dbReference type="PRINTS" id="PR00196">
    <property type="entry name" value="ANNEXIN"/>
</dbReference>
<dbReference type="STRING" id="1081102.A0A162J951"/>
<dbReference type="FunFam" id="1.10.220.10:FF:000002">
    <property type="entry name" value="Annexin"/>
    <property type="match status" value="1"/>
</dbReference>
<dbReference type="GO" id="GO:0005886">
    <property type="term" value="C:plasma membrane"/>
    <property type="evidence" value="ECO:0007669"/>
    <property type="project" value="TreeGrafter"/>
</dbReference>
<dbReference type="AlphaFoldDB" id="A0A162J951"/>
<comment type="domain">
    <text evidence="6">A pair of annexin repeats may form one binding site for calcium and phospholipid.</text>
</comment>
<evidence type="ECO:0000256" key="2">
    <source>
        <dbReference type="ARBA" id="ARBA00022737"/>
    </source>
</evidence>
<dbReference type="InterPro" id="IPR001464">
    <property type="entry name" value="Annexin"/>
</dbReference>
<accession>A0A162J951</accession>
<dbReference type="SUPFAM" id="SSF47874">
    <property type="entry name" value="Annexin"/>
    <property type="match status" value="1"/>
</dbReference>
<dbReference type="GO" id="GO:0001786">
    <property type="term" value="F:phosphatidylserine binding"/>
    <property type="evidence" value="ECO:0007669"/>
    <property type="project" value="TreeGrafter"/>
</dbReference>
<dbReference type="OrthoDB" id="37886at2759"/>
<dbReference type="PANTHER" id="PTHR10502:SF102">
    <property type="entry name" value="ANNEXIN B11"/>
    <property type="match status" value="1"/>
</dbReference>
<dbReference type="InterPro" id="IPR037104">
    <property type="entry name" value="Annexin_sf"/>
</dbReference>
<dbReference type="GO" id="GO:0005509">
    <property type="term" value="F:calcium ion binding"/>
    <property type="evidence" value="ECO:0007669"/>
    <property type="project" value="InterPro"/>
</dbReference>
<evidence type="ECO:0000256" key="3">
    <source>
        <dbReference type="ARBA" id="ARBA00022837"/>
    </source>
</evidence>
<dbReference type="SMART" id="SM00335">
    <property type="entry name" value="ANX"/>
    <property type="match status" value="4"/>
</dbReference>
<feature type="compositionally biased region" description="Pro residues" evidence="7">
    <location>
        <begin position="51"/>
        <end position="69"/>
    </location>
</feature>
<dbReference type="GO" id="GO:0012506">
    <property type="term" value="C:vesicle membrane"/>
    <property type="evidence" value="ECO:0007669"/>
    <property type="project" value="TreeGrafter"/>
</dbReference>
<reference evidence="8 9" key="1">
    <citation type="journal article" date="2016" name="Genome Biol. Evol.">
        <title>Divergent and convergent evolution of fungal pathogenicity.</title>
        <authorList>
            <person name="Shang Y."/>
            <person name="Xiao G."/>
            <person name="Zheng P."/>
            <person name="Cen K."/>
            <person name="Zhan S."/>
            <person name="Wang C."/>
        </authorList>
    </citation>
    <scope>NUCLEOTIDE SEQUENCE [LARGE SCALE GENOMIC DNA]</scope>
    <source>
        <strain evidence="8 9">RCEF 264</strain>
    </source>
</reference>
<evidence type="ECO:0000256" key="6">
    <source>
        <dbReference type="RuleBase" id="RU003540"/>
    </source>
</evidence>
<dbReference type="Gene3D" id="1.10.220.10">
    <property type="entry name" value="Annexin"/>
    <property type="match status" value="4"/>
</dbReference>
<evidence type="ECO:0000256" key="4">
    <source>
        <dbReference type="ARBA" id="ARBA00023216"/>
    </source>
</evidence>
<dbReference type="InterPro" id="IPR009117">
    <property type="entry name" value="ANX14"/>
</dbReference>
<dbReference type="GO" id="GO:0005737">
    <property type="term" value="C:cytoplasm"/>
    <property type="evidence" value="ECO:0007669"/>
    <property type="project" value="TreeGrafter"/>
</dbReference>
<dbReference type="Pfam" id="PF00191">
    <property type="entry name" value="Annexin"/>
    <property type="match status" value="4"/>
</dbReference>
<dbReference type="InterPro" id="IPR018252">
    <property type="entry name" value="Annexin_repeat_CS"/>
</dbReference>
<feature type="compositionally biased region" description="Gly residues" evidence="7">
    <location>
        <begin position="107"/>
        <end position="119"/>
    </location>
</feature>
<evidence type="ECO:0000256" key="1">
    <source>
        <dbReference type="ARBA" id="ARBA00007831"/>
    </source>
</evidence>
<dbReference type="GO" id="GO:0005634">
    <property type="term" value="C:nucleus"/>
    <property type="evidence" value="ECO:0007669"/>
    <property type="project" value="TreeGrafter"/>
</dbReference>
<comment type="similarity">
    <text evidence="1 6">Belongs to the annexin family.</text>
</comment>
<dbReference type="EMBL" id="AZHD01000003">
    <property type="protein sequence ID" value="OAA65532.1"/>
    <property type="molecule type" value="Genomic_DNA"/>
</dbReference>
<dbReference type="PROSITE" id="PS51897">
    <property type="entry name" value="ANNEXIN_2"/>
    <property type="match status" value="4"/>
</dbReference>
<keyword evidence="4 6" id="KW-0041">Annexin</keyword>
<keyword evidence="2 6" id="KW-0677">Repeat</keyword>
<feature type="compositionally biased region" description="Pro residues" evidence="7">
    <location>
        <begin position="22"/>
        <end position="42"/>
    </location>
</feature>
<dbReference type="PANTHER" id="PTHR10502">
    <property type="entry name" value="ANNEXIN"/>
    <property type="match status" value="1"/>
</dbReference>
<comment type="caution">
    <text evidence="8">The sequence shown here is derived from an EMBL/GenBank/DDBJ whole genome shotgun (WGS) entry which is preliminary data.</text>
</comment>
<name>A0A162J951_9HYPO</name>
<gene>
    <name evidence="8" type="ORF">SPI_02319</name>
</gene>
<sequence>MSYYPPYGQGPPPAGGGYYQQTPPPPPQGYHQPPPGQYPPPQQGGGYPPQYGAPPPQHAPYGAPPPPGGPYQYNQPAPGYGQPPPPGPPYGQPPYGQPGGPPPPHAGVGGGGGGGGGYGQPPYGAPPPGGAYGGGGGGYAANVPPTPPSPGYGAPQVIAWDPTADANALRQAMKGFGTDETTLIRVLATKDPLQIETLRSAYHRQHRRDLVRDIESETSHWLEYGLVALCRGPLLNDVHMLHAALSGPGTKEDVLNDVLLGRSNADLQAIKAAYQQTYRRPLVDAVRGDLSMKTERHFVLVLQGTRDEDAAPVVKSAVDQDVQALYTATEGRMGTDEIRVCSILTTRNDNHLRAVAYAYQQQYARTLEDVIRREFSGHMESALLYQLRHATDKYMHQASLLEDAMVGAGTRDQLLIARVVRMHWDRSNMANVRGAYETRYRKNLAQRIRGETSGDYERMLLACLGEKV</sequence>
<keyword evidence="9" id="KW-1185">Reference proteome</keyword>
<keyword evidence="3 6" id="KW-0106">Calcium</keyword>
<dbReference type="FunFam" id="1.10.220.10:FF:000005">
    <property type="entry name" value="Annexin"/>
    <property type="match status" value="1"/>
</dbReference>
<evidence type="ECO:0000313" key="8">
    <source>
        <dbReference type="EMBL" id="OAA65532.1"/>
    </source>
</evidence>
<feature type="compositionally biased region" description="Pro residues" evidence="7">
    <location>
        <begin position="81"/>
        <end position="105"/>
    </location>
</feature>
<evidence type="ECO:0000313" key="9">
    <source>
        <dbReference type="Proteomes" id="UP000076874"/>
    </source>
</evidence>
<evidence type="ECO:0000256" key="5">
    <source>
        <dbReference type="ARBA" id="ARBA00023302"/>
    </source>
</evidence>
<feature type="compositionally biased region" description="Low complexity" evidence="7">
    <location>
        <begin position="70"/>
        <end position="80"/>
    </location>
</feature>
<dbReference type="PROSITE" id="PS00223">
    <property type="entry name" value="ANNEXIN_1"/>
    <property type="match status" value="1"/>
</dbReference>
<evidence type="ECO:0000256" key="7">
    <source>
        <dbReference type="SAM" id="MobiDB-lite"/>
    </source>
</evidence>
<proteinExistence type="inferred from homology"/>
<dbReference type="GO" id="GO:0005544">
    <property type="term" value="F:calcium-dependent phospholipid binding"/>
    <property type="evidence" value="ECO:0007669"/>
    <property type="project" value="UniProtKB-KW"/>
</dbReference>